<name>A0ABT3X1N1_9BACL</name>
<evidence type="ECO:0000313" key="2">
    <source>
        <dbReference type="Proteomes" id="UP001208017"/>
    </source>
</evidence>
<keyword evidence="2" id="KW-1185">Reference proteome</keyword>
<proteinExistence type="predicted"/>
<protein>
    <submittedName>
        <fullName evidence="1">DUF6470 family protein</fullName>
    </submittedName>
</protein>
<gene>
    <name evidence="1" type="ORF">OS242_05810</name>
</gene>
<dbReference type="EMBL" id="JAPMLT010000002">
    <property type="protein sequence ID" value="MCX7569470.1"/>
    <property type="molecule type" value="Genomic_DNA"/>
</dbReference>
<dbReference type="InterPro" id="IPR045527">
    <property type="entry name" value="DUF6470"/>
</dbReference>
<dbReference type="RefSeq" id="WP_267150712.1">
    <property type="nucleotide sequence ID" value="NZ_JAPMLT010000002.1"/>
</dbReference>
<sequence length="194" mass="21706">MIPGTTLRLNISQQFARHGFDIRKASVEMRAPLPEVSLRQPAASHTIDQGPGQLIIDGEEARAALGIKTNIRLVTDMAQQGKQIALQVIGEIAAEGDQLAMIEKKMSIGQIAHQKWNAGPMPIDDTGPFSYDPVRIDYIPHETTIEWNVHPNAEVEFTPQPFEYQYTPGGVDMYLSQKNWLNFEVKGQHLNITF</sequence>
<comment type="caution">
    <text evidence="1">The sequence shown here is derived from an EMBL/GenBank/DDBJ whole genome shotgun (WGS) entry which is preliminary data.</text>
</comment>
<evidence type="ECO:0000313" key="1">
    <source>
        <dbReference type="EMBL" id="MCX7569470.1"/>
    </source>
</evidence>
<accession>A0ABT3X1N1</accession>
<dbReference type="Pfam" id="PF20074">
    <property type="entry name" value="DUF6470"/>
    <property type="match status" value="1"/>
</dbReference>
<reference evidence="1 2" key="1">
    <citation type="submission" date="2022-11" db="EMBL/GenBank/DDBJ databases">
        <title>Study of microbial diversity in lake waters.</title>
        <authorList>
            <person name="Zhang J."/>
        </authorList>
    </citation>
    <scope>NUCLEOTIDE SEQUENCE [LARGE SCALE GENOMIC DNA]</scope>
    <source>
        <strain evidence="1 2">DT12</strain>
    </source>
</reference>
<dbReference type="Proteomes" id="UP001208017">
    <property type="component" value="Unassembled WGS sequence"/>
</dbReference>
<organism evidence="1 2">
    <name type="scientific">Tumebacillus lacus</name>
    <dbReference type="NCBI Taxonomy" id="2995335"/>
    <lineage>
        <taxon>Bacteria</taxon>
        <taxon>Bacillati</taxon>
        <taxon>Bacillota</taxon>
        <taxon>Bacilli</taxon>
        <taxon>Bacillales</taxon>
        <taxon>Alicyclobacillaceae</taxon>
        <taxon>Tumebacillus</taxon>
    </lineage>
</organism>